<dbReference type="GO" id="GO:0005634">
    <property type="term" value="C:nucleus"/>
    <property type="evidence" value="ECO:0007669"/>
    <property type="project" value="UniProtKB-SubCell"/>
</dbReference>
<evidence type="ECO:0000256" key="8">
    <source>
        <dbReference type="SAM" id="MobiDB-lite"/>
    </source>
</evidence>
<evidence type="ECO:0000256" key="7">
    <source>
        <dbReference type="SAM" id="Coils"/>
    </source>
</evidence>
<evidence type="ECO:0000256" key="5">
    <source>
        <dbReference type="ARBA" id="ARBA00023163"/>
    </source>
</evidence>
<dbReference type="GO" id="GO:0009738">
    <property type="term" value="P:abscisic acid-activated signaling pathway"/>
    <property type="evidence" value="ECO:0007669"/>
    <property type="project" value="UniProtKB-KW"/>
</dbReference>
<dbReference type="SMART" id="SM00338">
    <property type="entry name" value="BRLZ"/>
    <property type="match status" value="1"/>
</dbReference>
<dbReference type="InterPro" id="IPR046347">
    <property type="entry name" value="bZIP_sf"/>
</dbReference>
<keyword evidence="2" id="KW-0938">Abscisic acid signaling pathway</keyword>
<reference evidence="11" key="2">
    <citation type="journal article" date="2017" name="Nat. Plants">
        <title>The Aegilops tauschii genome reveals multiple impacts of transposons.</title>
        <authorList>
            <person name="Zhao G."/>
            <person name="Zou C."/>
            <person name="Li K."/>
            <person name="Wang K."/>
            <person name="Li T."/>
            <person name="Gao L."/>
            <person name="Zhang X."/>
            <person name="Wang H."/>
            <person name="Yang Z."/>
            <person name="Liu X."/>
            <person name="Jiang W."/>
            <person name="Mao L."/>
            <person name="Kong X."/>
            <person name="Jiao Y."/>
            <person name="Jia J."/>
        </authorList>
    </citation>
    <scope>NUCLEOTIDE SEQUENCE [LARGE SCALE GENOMIC DNA]</scope>
    <source>
        <strain evidence="11">cv. AL8/78</strain>
    </source>
</reference>
<dbReference type="AlphaFoldDB" id="A0A452Z780"/>
<accession>A0A452Z780</accession>
<name>A0A452Z780_AEGTS</name>
<dbReference type="Gene3D" id="1.20.5.170">
    <property type="match status" value="1"/>
</dbReference>
<dbReference type="InterPro" id="IPR043452">
    <property type="entry name" value="BZIP46-like"/>
</dbReference>
<evidence type="ECO:0000259" key="9">
    <source>
        <dbReference type="PROSITE" id="PS50217"/>
    </source>
</evidence>
<reference evidence="10" key="3">
    <citation type="journal article" date="2017" name="Nature">
        <title>Genome sequence of the progenitor of the wheat D genome Aegilops tauschii.</title>
        <authorList>
            <person name="Luo M.C."/>
            <person name="Gu Y.Q."/>
            <person name="Puiu D."/>
            <person name="Wang H."/>
            <person name="Twardziok S.O."/>
            <person name="Deal K.R."/>
            <person name="Huo N."/>
            <person name="Zhu T."/>
            <person name="Wang L."/>
            <person name="Wang Y."/>
            <person name="McGuire P.E."/>
            <person name="Liu S."/>
            <person name="Long H."/>
            <person name="Ramasamy R.K."/>
            <person name="Rodriguez J.C."/>
            <person name="Van S.L."/>
            <person name="Yuan L."/>
            <person name="Wang Z."/>
            <person name="Xia Z."/>
            <person name="Xiao L."/>
            <person name="Anderson O.D."/>
            <person name="Ouyang S."/>
            <person name="Liang Y."/>
            <person name="Zimin A.V."/>
            <person name="Pertea G."/>
            <person name="Qi P."/>
            <person name="Bennetzen J.L."/>
            <person name="Dai X."/>
            <person name="Dawson M.W."/>
            <person name="Muller H.G."/>
            <person name="Kugler K."/>
            <person name="Rivarola-Duarte L."/>
            <person name="Spannagl M."/>
            <person name="Mayer K.F.X."/>
            <person name="Lu F.H."/>
            <person name="Bevan M.W."/>
            <person name="Leroy P."/>
            <person name="Li P."/>
            <person name="You F.M."/>
            <person name="Sun Q."/>
            <person name="Liu Z."/>
            <person name="Lyons E."/>
            <person name="Wicker T."/>
            <person name="Salzberg S.L."/>
            <person name="Devos K.M."/>
            <person name="Dvorak J."/>
        </authorList>
    </citation>
    <scope>NUCLEOTIDE SEQUENCE [LARGE SCALE GENOMIC DNA]</scope>
    <source>
        <strain evidence="10">cv. AL8/78</strain>
    </source>
</reference>
<keyword evidence="5" id="KW-0804">Transcription</keyword>
<evidence type="ECO:0000256" key="1">
    <source>
        <dbReference type="ARBA" id="ARBA00004123"/>
    </source>
</evidence>
<dbReference type="Gramene" id="AET1Gv20656700.4">
    <property type="protein sequence ID" value="AET1Gv20656700.4"/>
    <property type="gene ID" value="AET1Gv20656700"/>
</dbReference>
<feature type="coiled-coil region" evidence="7">
    <location>
        <begin position="27"/>
        <end position="54"/>
    </location>
</feature>
<keyword evidence="4" id="KW-0238">DNA-binding</keyword>
<dbReference type="PROSITE" id="PS00036">
    <property type="entry name" value="BZIP_BASIC"/>
    <property type="match status" value="1"/>
</dbReference>
<dbReference type="SUPFAM" id="SSF57959">
    <property type="entry name" value="Leucine zipper domain"/>
    <property type="match status" value="1"/>
</dbReference>
<dbReference type="PANTHER" id="PTHR22952:SF453">
    <property type="entry name" value="OS05G0437700 PROTEIN"/>
    <property type="match status" value="1"/>
</dbReference>
<reference evidence="11" key="1">
    <citation type="journal article" date="2014" name="Science">
        <title>Ancient hybridizations among the ancestral genomes of bread wheat.</title>
        <authorList>
            <consortium name="International Wheat Genome Sequencing Consortium,"/>
            <person name="Marcussen T."/>
            <person name="Sandve S.R."/>
            <person name="Heier L."/>
            <person name="Spannagl M."/>
            <person name="Pfeifer M."/>
            <person name="Jakobsen K.S."/>
            <person name="Wulff B.B."/>
            <person name="Steuernagel B."/>
            <person name="Mayer K.F."/>
            <person name="Olsen O.A."/>
        </authorList>
    </citation>
    <scope>NUCLEOTIDE SEQUENCE [LARGE SCALE GENOMIC DNA]</scope>
    <source>
        <strain evidence="11">cv. AL8/78</strain>
    </source>
</reference>
<organism evidence="10 11">
    <name type="scientific">Aegilops tauschii subsp. strangulata</name>
    <name type="common">Goatgrass</name>
    <dbReference type="NCBI Taxonomy" id="200361"/>
    <lineage>
        <taxon>Eukaryota</taxon>
        <taxon>Viridiplantae</taxon>
        <taxon>Streptophyta</taxon>
        <taxon>Embryophyta</taxon>
        <taxon>Tracheophyta</taxon>
        <taxon>Spermatophyta</taxon>
        <taxon>Magnoliopsida</taxon>
        <taxon>Liliopsida</taxon>
        <taxon>Poales</taxon>
        <taxon>Poaceae</taxon>
        <taxon>BOP clade</taxon>
        <taxon>Pooideae</taxon>
        <taxon>Triticodae</taxon>
        <taxon>Triticeae</taxon>
        <taxon>Triticinae</taxon>
        <taxon>Aegilops</taxon>
    </lineage>
</organism>
<protein>
    <recommendedName>
        <fullName evidence="9">BZIP domain-containing protein</fullName>
    </recommendedName>
</protein>
<evidence type="ECO:0000256" key="6">
    <source>
        <dbReference type="ARBA" id="ARBA00023242"/>
    </source>
</evidence>
<dbReference type="EnsemblPlants" id="AET1Gv20656700.4">
    <property type="protein sequence ID" value="AET1Gv20656700.4"/>
    <property type="gene ID" value="AET1Gv20656700"/>
</dbReference>
<evidence type="ECO:0000256" key="3">
    <source>
        <dbReference type="ARBA" id="ARBA00023015"/>
    </source>
</evidence>
<dbReference type="Pfam" id="PF00170">
    <property type="entry name" value="bZIP_1"/>
    <property type="match status" value="1"/>
</dbReference>
<dbReference type="Proteomes" id="UP000015105">
    <property type="component" value="Chromosome 1D"/>
</dbReference>
<reference evidence="10" key="5">
    <citation type="journal article" date="2021" name="G3 (Bethesda)">
        <title>Aegilops tauschii genome assembly Aet v5.0 features greater sequence contiguity and improved annotation.</title>
        <authorList>
            <person name="Wang L."/>
            <person name="Zhu T."/>
            <person name="Rodriguez J.C."/>
            <person name="Deal K.R."/>
            <person name="Dubcovsky J."/>
            <person name="McGuire P.E."/>
            <person name="Lux T."/>
            <person name="Spannagl M."/>
            <person name="Mayer K.F.X."/>
            <person name="Baldrich P."/>
            <person name="Meyers B.C."/>
            <person name="Huo N."/>
            <person name="Gu Y.Q."/>
            <person name="Zhou H."/>
            <person name="Devos K.M."/>
            <person name="Bennetzen J.L."/>
            <person name="Unver T."/>
            <person name="Budak H."/>
            <person name="Gulick P.J."/>
            <person name="Galiba G."/>
            <person name="Kalapos B."/>
            <person name="Nelson D.R."/>
            <person name="Li P."/>
            <person name="You F.M."/>
            <person name="Luo M.C."/>
            <person name="Dvorak J."/>
        </authorList>
    </citation>
    <scope>NUCLEOTIDE SEQUENCE [LARGE SCALE GENOMIC DNA]</scope>
    <source>
        <strain evidence="10">cv. AL8/78</strain>
    </source>
</reference>
<keyword evidence="11" id="KW-1185">Reference proteome</keyword>
<sequence length="65" mass="7801">MMDPMDRAATQRQKRMIKNRESAARSRERKQAYIAELEAQVTQLEEEHAELLREQVCFWFCLSLE</sequence>
<evidence type="ECO:0000256" key="2">
    <source>
        <dbReference type="ARBA" id="ARBA00022682"/>
    </source>
</evidence>
<dbReference type="CDD" id="cd14707">
    <property type="entry name" value="bZIP_plant_BZIP46"/>
    <property type="match status" value="1"/>
</dbReference>
<dbReference type="InterPro" id="IPR004827">
    <property type="entry name" value="bZIP"/>
</dbReference>
<dbReference type="GO" id="GO:0045893">
    <property type="term" value="P:positive regulation of DNA-templated transcription"/>
    <property type="evidence" value="ECO:0007669"/>
    <property type="project" value="InterPro"/>
</dbReference>
<evidence type="ECO:0000256" key="4">
    <source>
        <dbReference type="ARBA" id="ARBA00023125"/>
    </source>
</evidence>
<evidence type="ECO:0000313" key="11">
    <source>
        <dbReference type="Proteomes" id="UP000015105"/>
    </source>
</evidence>
<keyword evidence="7" id="KW-0175">Coiled coil</keyword>
<dbReference type="PANTHER" id="PTHR22952">
    <property type="entry name" value="CAMP-RESPONSE ELEMENT BINDING PROTEIN-RELATED"/>
    <property type="match status" value="1"/>
</dbReference>
<dbReference type="PROSITE" id="PS50217">
    <property type="entry name" value="BZIP"/>
    <property type="match status" value="1"/>
</dbReference>
<keyword evidence="3" id="KW-0805">Transcription regulation</keyword>
<dbReference type="GO" id="GO:0003700">
    <property type="term" value="F:DNA-binding transcription factor activity"/>
    <property type="evidence" value="ECO:0007669"/>
    <property type="project" value="InterPro"/>
</dbReference>
<evidence type="ECO:0000313" key="10">
    <source>
        <dbReference type="EnsemblPlants" id="AET1Gv20656700.4"/>
    </source>
</evidence>
<dbReference type="GO" id="GO:0003677">
    <property type="term" value="F:DNA binding"/>
    <property type="evidence" value="ECO:0007669"/>
    <property type="project" value="UniProtKB-KW"/>
</dbReference>
<feature type="domain" description="BZIP" evidence="9">
    <location>
        <begin position="9"/>
        <end position="54"/>
    </location>
</feature>
<keyword evidence="6" id="KW-0539">Nucleus</keyword>
<reference evidence="10" key="4">
    <citation type="submission" date="2019-03" db="UniProtKB">
        <authorList>
            <consortium name="EnsemblPlants"/>
        </authorList>
    </citation>
    <scope>IDENTIFICATION</scope>
</reference>
<comment type="subcellular location">
    <subcellularLocation>
        <location evidence="1">Nucleus</location>
    </subcellularLocation>
</comment>
<feature type="region of interest" description="Disordered" evidence="8">
    <location>
        <begin position="1"/>
        <end position="25"/>
    </location>
</feature>
<proteinExistence type="predicted"/>